<feature type="compositionally biased region" description="Polar residues" evidence="1">
    <location>
        <begin position="1"/>
        <end position="15"/>
    </location>
</feature>
<name>A0ABU8RKH2_9ACTN</name>
<proteinExistence type="predicted"/>
<gene>
    <name evidence="2" type="ORF">WDZ17_09855</name>
</gene>
<feature type="compositionally biased region" description="Low complexity" evidence="1">
    <location>
        <begin position="42"/>
        <end position="64"/>
    </location>
</feature>
<protein>
    <submittedName>
        <fullName evidence="2">Uncharacterized protein</fullName>
    </submittedName>
</protein>
<comment type="caution">
    <text evidence="2">The sequence shown here is derived from an EMBL/GenBank/DDBJ whole genome shotgun (WGS) entry which is preliminary data.</text>
</comment>
<dbReference type="RefSeq" id="WP_339574979.1">
    <property type="nucleotide sequence ID" value="NZ_JBBIAA010000009.1"/>
</dbReference>
<reference evidence="2 3" key="1">
    <citation type="journal article" date="2017" name="Int. J. Syst. Evol. Microbiol.">
        <title>Pseudokineococcus basanitobsidens sp. nov., isolated from volcanic rock.</title>
        <authorList>
            <person name="Lee D.W."/>
            <person name="Park M.Y."/>
            <person name="Kim J.J."/>
            <person name="Kim B.S."/>
        </authorList>
    </citation>
    <scope>NUCLEOTIDE SEQUENCE [LARGE SCALE GENOMIC DNA]</scope>
    <source>
        <strain evidence="2 3">DSM 103726</strain>
    </source>
</reference>
<feature type="compositionally biased region" description="Basic and acidic residues" evidence="1">
    <location>
        <begin position="21"/>
        <end position="31"/>
    </location>
</feature>
<feature type="region of interest" description="Disordered" evidence="1">
    <location>
        <begin position="1"/>
        <end position="64"/>
    </location>
</feature>
<organism evidence="2 3">
    <name type="scientific">Pseudokineococcus basanitobsidens</name>
    <dbReference type="NCBI Taxonomy" id="1926649"/>
    <lineage>
        <taxon>Bacteria</taxon>
        <taxon>Bacillati</taxon>
        <taxon>Actinomycetota</taxon>
        <taxon>Actinomycetes</taxon>
        <taxon>Kineosporiales</taxon>
        <taxon>Kineosporiaceae</taxon>
        <taxon>Pseudokineococcus</taxon>
    </lineage>
</organism>
<keyword evidence="3" id="KW-1185">Reference proteome</keyword>
<evidence type="ECO:0000313" key="3">
    <source>
        <dbReference type="Proteomes" id="UP001387100"/>
    </source>
</evidence>
<dbReference type="EMBL" id="JBBIAA010000009">
    <property type="protein sequence ID" value="MEJ5945594.1"/>
    <property type="molecule type" value="Genomic_DNA"/>
</dbReference>
<accession>A0ABU8RKH2</accession>
<dbReference type="Proteomes" id="UP001387100">
    <property type="component" value="Unassembled WGS sequence"/>
</dbReference>
<evidence type="ECO:0000313" key="2">
    <source>
        <dbReference type="EMBL" id="MEJ5945594.1"/>
    </source>
</evidence>
<evidence type="ECO:0000256" key="1">
    <source>
        <dbReference type="SAM" id="MobiDB-lite"/>
    </source>
</evidence>
<sequence length="64" mass="6618">MLTALSSMLDPSTASAAARSLEMRSAAEAHRASSVRRHRRASAQAGTTAPAPRADRTAAAVDRA</sequence>